<reference evidence="2 3" key="1">
    <citation type="submission" date="2019-03" db="EMBL/GenBank/DDBJ databases">
        <title>Metabolic potential of uncultured bacteria and archaea associated with petroleum seepage in deep-sea sediments.</title>
        <authorList>
            <person name="Dong X."/>
            <person name="Hubert C."/>
        </authorList>
    </citation>
    <scope>NUCLEOTIDE SEQUENCE [LARGE SCALE GENOMIC DNA]</scope>
    <source>
        <strain evidence="2">E29_bin36</strain>
    </source>
</reference>
<evidence type="ECO:0000256" key="1">
    <source>
        <dbReference type="SAM" id="SignalP"/>
    </source>
</evidence>
<dbReference type="Gene3D" id="2.40.160.20">
    <property type="match status" value="1"/>
</dbReference>
<dbReference type="InterPro" id="IPR011250">
    <property type="entry name" value="OMP/PagP_B-barrel"/>
</dbReference>
<keyword evidence="1" id="KW-0732">Signal</keyword>
<dbReference type="EMBL" id="SOIP01000535">
    <property type="protein sequence ID" value="TET77874.1"/>
    <property type="molecule type" value="Genomic_DNA"/>
</dbReference>
<evidence type="ECO:0000313" key="3">
    <source>
        <dbReference type="Proteomes" id="UP000315534"/>
    </source>
</evidence>
<dbReference type="SUPFAM" id="SSF56925">
    <property type="entry name" value="OMPA-like"/>
    <property type="match status" value="1"/>
</dbReference>
<organism evidence="2 3">
    <name type="scientific">candidate division TA06 bacterium</name>
    <dbReference type="NCBI Taxonomy" id="2250710"/>
    <lineage>
        <taxon>Bacteria</taxon>
        <taxon>Bacteria division TA06</taxon>
    </lineage>
</organism>
<feature type="signal peptide" evidence="1">
    <location>
        <begin position="1"/>
        <end position="25"/>
    </location>
</feature>
<accession>A0A523XF26</accession>
<comment type="caution">
    <text evidence="2">The sequence shown here is derived from an EMBL/GenBank/DDBJ whole genome shotgun (WGS) entry which is preliminary data.</text>
</comment>
<sequence length="258" mass="28668">MHRPGLSSCLVVLAIIPLICSPLHAQYTNEVNPALKKVNIRFSAGWGRYKMGNINDHYVSGFAKPLGLLQNDVTNGINLCGEAGWFITRNISTDLAVTYLRARTGKESKDPVCDPYGNPIGHSTTKRSLTTSLIARELKVRYHLPRKKSDLFFGVGAVWCRGTAVLRSIMEERGDYDSASDESRYTAQGGGFLFSAGASHNFYRAMSFDTEIGYRHFVTGDLTDEYGEVWYARYLKSGPKMNLDFSGPFTLTGLSLRL</sequence>
<gene>
    <name evidence="2" type="ORF">E3J38_09290</name>
</gene>
<evidence type="ECO:0008006" key="4">
    <source>
        <dbReference type="Google" id="ProtNLM"/>
    </source>
</evidence>
<name>A0A523XF26_UNCT6</name>
<feature type="chain" id="PRO_5022096445" description="Outer membrane protein beta-barrel domain-containing protein" evidence="1">
    <location>
        <begin position="26"/>
        <end position="258"/>
    </location>
</feature>
<dbReference type="AlphaFoldDB" id="A0A523XF26"/>
<evidence type="ECO:0000313" key="2">
    <source>
        <dbReference type="EMBL" id="TET77874.1"/>
    </source>
</evidence>
<proteinExistence type="predicted"/>
<dbReference type="Proteomes" id="UP000315534">
    <property type="component" value="Unassembled WGS sequence"/>
</dbReference>
<protein>
    <recommendedName>
        <fullName evidence="4">Outer membrane protein beta-barrel domain-containing protein</fullName>
    </recommendedName>
</protein>